<evidence type="ECO:0000313" key="2">
    <source>
        <dbReference type="EMBL" id="KZT56942.1"/>
    </source>
</evidence>
<keyword evidence="3" id="KW-1185">Reference proteome</keyword>
<gene>
    <name evidence="2" type="ORF">CALCODRAFT_555643</name>
</gene>
<organism evidence="2 3">
    <name type="scientific">Calocera cornea HHB12733</name>
    <dbReference type="NCBI Taxonomy" id="1353952"/>
    <lineage>
        <taxon>Eukaryota</taxon>
        <taxon>Fungi</taxon>
        <taxon>Dikarya</taxon>
        <taxon>Basidiomycota</taxon>
        <taxon>Agaricomycotina</taxon>
        <taxon>Dacrymycetes</taxon>
        <taxon>Dacrymycetales</taxon>
        <taxon>Dacrymycetaceae</taxon>
        <taxon>Calocera</taxon>
    </lineage>
</organism>
<dbReference type="InterPro" id="IPR025979">
    <property type="entry name" value="ChrR-like_cupin_dom"/>
</dbReference>
<evidence type="ECO:0000259" key="1">
    <source>
        <dbReference type="Pfam" id="PF12973"/>
    </source>
</evidence>
<dbReference type="AlphaFoldDB" id="A0A165FM61"/>
<name>A0A165FM61_9BASI</name>
<feature type="domain" description="ChrR-like cupin" evidence="1">
    <location>
        <begin position="29"/>
        <end position="108"/>
    </location>
</feature>
<sequence>MPKPQTEFQDSAAIPAAYITPADPASTGHTTIRVLSRDPETGDQTAILHHPPGAEWGEAGGVTHVYYEECVILKGRIYDKSLGKWFGPGNFCCRNPGMVHGPYMSDEKEGCEEIAYIRYPPKA</sequence>
<dbReference type="OrthoDB" id="9970537at2759"/>
<protein>
    <recommendedName>
        <fullName evidence="1">ChrR-like cupin domain-containing protein</fullName>
    </recommendedName>
</protein>
<dbReference type="InterPro" id="IPR011051">
    <property type="entry name" value="RmlC_Cupin_sf"/>
</dbReference>
<dbReference type="Pfam" id="PF12973">
    <property type="entry name" value="Cupin_7"/>
    <property type="match status" value="1"/>
</dbReference>
<proteinExistence type="predicted"/>
<dbReference type="InterPro" id="IPR014710">
    <property type="entry name" value="RmlC-like_jellyroll"/>
</dbReference>
<dbReference type="SUPFAM" id="SSF51182">
    <property type="entry name" value="RmlC-like cupins"/>
    <property type="match status" value="1"/>
</dbReference>
<dbReference type="EMBL" id="KV423970">
    <property type="protein sequence ID" value="KZT56942.1"/>
    <property type="molecule type" value="Genomic_DNA"/>
</dbReference>
<evidence type="ECO:0000313" key="3">
    <source>
        <dbReference type="Proteomes" id="UP000076842"/>
    </source>
</evidence>
<reference evidence="2 3" key="1">
    <citation type="journal article" date="2016" name="Mol. Biol. Evol.">
        <title>Comparative Genomics of Early-Diverging Mushroom-Forming Fungi Provides Insights into the Origins of Lignocellulose Decay Capabilities.</title>
        <authorList>
            <person name="Nagy L.G."/>
            <person name="Riley R."/>
            <person name="Tritt A."/>
            <person name="Adam C."/>
            <person name="Daum C."/>
            <person name="Floudas D."/>
            <person name="Sun H."/>
            <person name="Yadav J.S."/>
            <person name="Pangilinan J."/>
            <person name="Larsson K.H."/>
            <person name="Matsuura K."/>
            <person name="Barry K."/>
            <person name="Labutti K."/>
            <person name="Kuo R."/>
            <person name="Ohm R.A."/>
            <person name="Bhattacharya S.S."/>
            <person name="Shirouzu T."/>
            <person name="Yoshinaga Y."/>
            <person name="Martin F.M."/>
            <person name="Grigoriev I.V."/>
            <person name="Hibbett D.S."/>
        </authorList>
    </citation>
    <scope>NUCLEOTIDE SEQUENCE [LARGE SCALE GENOMIC DNA]</scope>
    <source>
        <strain evidence="2 3">HHB12733</strain>
    </source>
</reference>
<dbReference type="Proteomes" id="UP000076842">
    <property type="component" value="Unassembled WGS sequence"/>
</dbReference>
<accession>A0A165FM61</accession>
<dbReference type="InParanoid" id="A0A165FM61"/>
<dbReference type="Gene3D" id="2.60.120.10">
    <property type="entry name" value="Jelly Rolls"/>
    <property type="match status" value="1"/>
</dbReference>